<evidence type="ECO:0000313" key="8">
    <source>
        <dbReference type="Proteomes" id="UP001602245"/>
    </source>
</evidence>
<dbReference type="SUPFAM" id="SSF46894">
    <property type="entry name" value="C-terminal effector domain of the bipartite response regulators"/>
    <property type="match status" value="1"/>
</dbReference>
<dbReference type="Gene3D" id="3.40.50.300">
    <property type="entry name" value="P-loop containing nucleotide triphosphate hydrolases"/>
    <property type="match status" value="1"/>
</dbReference>
<reference evidence="7 8" key="1">
    <citation type="submission" date="2024-10" db="EMBL/GenBank/DDBJ databases">
        <title>The Natural Products Discovery Center: Release of the First 8490 Sequenced Strains for Exploring Actinobacteria Biosynthetic Diversity.</title>
        <authorList>
            <person name="Kalkreuter E."/>
            <person name="Kautsar S.A."/>
            <person name="Yang D."/>
            <person name="Bader C.D."/>
            <person name="Teijaro C.N."/>
            <person name="Fluegel L."/>
            <person name="Davis C.M."/>
            <person name="Simpson J.R."/>
            <person name="Lauterbach L."/>
            <person name="Steele A.D."/>
            <person name="Gui C."/>
            <person name="Meng S."/>
            <person name="Li G."/>
            <person name="Viehrig K."/>
            <person name="Ye F."/>
            <person name="Su P."/>
            <person name="Kiefer A.F."/>
            <person name="Nichols A."/>
            <person name="Cepeda A.J."/>
            <person name="Yan W."/>
            <person name="Fan B."/>
            <person name="Jiang Y."/>
            <person name="Adhikari A."/>
            <person name="Zheng C.-J."/>
            <person name="Schuster L."/>
            <person name="Cowan T.M."/>
            <person name="Smanski M.J."/>
            <person name="Chevrette M.G."/>
            <person name="De Carvalho L.P.S."/>
            <person name="Shen B."/>
        </authorList>
    </citation>
    <scope>NUCLEOTIDE SEQUENCE [LARGE SCALE GENOMIC DNA]</scope>
    <source>
        <strain evidence="7 8">NPDC000087</strain>
    </source>
</reference>
<gene>
    <name evidence="7" type="ORF">ACFY35_39275</name>
</gene>
<evidence type="ECO:0000256" key="3">
    <source>
        <dbReference type="ARBA" id="ARBA00023125"/>
    </source>
</evidence>
<keyword evidence="8" id="KW-1185">Reference proteome</keyword>
<protein>
    <submittedName>
        <fullName evidence="7">BTAD domain-containing putative transcriptional regulator</fullName>
    </submittedName>
</protein>
<feature type="domain" description="OmpR/PhoB-type" evidence="6">
    <location>
        <begin position="1"/>
        <end position="82"/>
    </location>
</feature>
<dbReference type="SMART" id="SM01043">
    <property type="entry name" value="BTAD"/>
    <property type="match status" value="1"/>
</dbReference>
<dbReference type="InterPro" id="IPR027417">
    <property type="entry name" value="P-loop_NTPase"/>
</dbReference>
<evidence type="ECO:0000313" key="7">
    <source>
        <dbReference type="EMBL" id="MFF5295511.1"/>
    </source>
</evidence>
<dbReference type="InterPro" id="IPR005158">
    <property type="entry name" value="BTAD"/>
</dbReference>
<dbReference type="InterPro" id="IPR011990">
    <property type="entry name" value="TPR-like_helical_dom_sf"/>
</dbReference>
<name>A0ABW6WQF6_9ACTN</name>
<dbReference type="SMART" id="SM00862">
    <property type="entry name" value="Trans_reg_C"/>
    <property type="match status" value="1"/>
</dbReference>
<dbReference type="CDD" id="cd15831">
    <property type="entry name" value="BTAD"/>
    <property type="match status" value="1"/>
</dbReference>
<dbReference type="Gene3D" id="1.10.8.430">
    <property type="entry name" value="Helical domain of apoptotic protease-activating factors"/>
    <property type="match status" value="1"/>
</dbReference>
<feature type="DNA-binding region" description="OmpR/PhoB-type" evidence="5">
    <location>
        <begin position="1"/>
        <end position="82"/>
    </location>
</feature>
<dbReference type="SUPFAM" id="SSF48452">
    <property type="entry name" value="TPR-like"/>
    <property type="match status" value="3"/>
</dbReference>
<dbReference type="PRINTS" id="PR00364">
    <property type="entry name" value="DISEASERSIST"/>
</dbReference>
<dbReference type="Gene3D" id="1.10.10.10">
    <property type="entry name" value="Winged helix-like DNA-binding domain superfamily/Winged helix DNA-binding domain"/>
    <property type="match status" value="1"/>
</dbReference>
<organism evidence="7 8">
    <name type="scientific">Paractinoplanes globisporus</name>
    <dbReference type="NCBI Taxonomy" id="113565"/>
    <lineage>
        <taxon>Bacteria</taxon>
        <taxon>Bacillati</taxon>
        <taxon>Actinomycetota</taxon>
        <taxon>Actinomycetes</taxon>
        <taxon>Micromonosporales</taxon>
        <taxon>Micromonosporaceae</taxon>
        <taxon>Paractinoplanes</taxon>
    </lineage>
</organism>
<dbReference type="InterPro" id="IPR001867">
    <property type="entry name" value="OmpR/PhoB-type_DNA-bd"/>
</dbReference>
<comment type="similarity">
    <text evidence="1">Belongs to the AfsR/DnrI/RedD regulatory family.</text>
</comment>
<dbReference type="Proteomes" id="UP001602245">
    <property type="component" value="Unassembled WGS sequence"/>
</dbReference>
<dbReference type="InterPro" id="IPR036388">
    <property type="entry name" value="WH-like_DNA-bd_sf"/>
</dbReference>
<dbReference type="RefSeq" id="WP_020513137.1">
    <property type="nucleotide sequence ID" value="NZ_JBIAZU010000007.1"/>
</dbReference>
<accession>A0ABW6WQF6</accession>
<evidence type="ECO:0000259" key="6">
    <source>
        <dbReference type="PROSITE" id="PS51755"/>
    </source>
</evidence>
<dbReference type="Pfam" id="PF03704">
    <property type="entry name" value="BTAD"/>
    <property type="match status" value="1"/>
</dbReference>
<keyword evidence="2" id="KW-0805">Transcription regulation</keyword>
<proteinExistence type="inferred from homology"/>
<dbReference type="InterPro" id="IPR042197">
    <property type="entry name" value="Apaf_helical"/>
</dbReference>
<dbReference type="PANTHER" id="PTHR35807:SF1">
    <property type="entry name" value="TRANSCRIPTIONAL REGULATOR REDD"/>
    <property type="match status" value="1"/>
</dbReference>
<dbReference type="SMART" id="SM00028">
    <property type="entry name" value="TPR"/>
    <property type="match status" value="5"/>
</dbReference>
<dbReference type="InterPro" id="IPR016032">
    <property type="entry name" value="Sig_transdc_resp-reg_C-effctor"/>
</dbReference>
<dbReference type="EMBL" id="JBIAZU010000007">
    <property type="protein sequence ID" value="MFF5295511.1"/>
    <property type="molecule type" value="Genomic_DNA"/>
</dbReference>
<dbReference type="InterPro" id="IPR019734">
    <property type="entry name" value="TPR_rpt"/>
</dbReference>
<sequence>MTYGILGPLLPAVTAGRDRIVLAMLLLHTDRVVSVGELVEAVWGDDPPSTARAQLQACVSRLRRVLPDFAIGTDPAGYRLRVGAGELDYLVFARLIARARAEGDAGLFREALDLWRGAALVGIDSRPVCMAAAALDEQYAAAVEDWAELELAAGHDRELIGALSEPVERFPLRERLRGQLIRALAGAGRAADALAEFRRAREVLRDELGIEPGPDLQELHRRILNAAEVAPVRNLPRTVGDFTGRDDAVRRLLRMIEGGGHWSPVIALLDGMAGSGKTTLALHVASLVGDRYPDAHLFVDLSGYGEREPVEPSAALLILLRQLGIPAKAVPADLDGRVTMWRSELSRRRVLVVLDNAYSSVQLADLLPTSPGTLALVTSRRRLAGVDGAYPESLPVLALDEAMALLARIAGDRVRAEPEATAEVVRRCGGLPLALRLAGARLAHRPRWRVADLVRRLGESALPELSAEDRSVGSAFALSYGQLADGAKRMFRLLGLYPAPRFDAPAAAALAGLPLDDAQDLLDDLIDVHLLDEPEPGIFRPHELLREFAATLAADLPADERRRAIGEVLDLQVHAFAASNPPARRIAFDVDLGRPTPRRPDLVAAVADPLARLEWERPQLSSYVEAAAGAGFVTYAWWIPRAAWWYLFSRSYGDDIGTLCRLGLAVVEKAGDRRGVGVLANYLASAYMRMNVFPPALDLLERSVRVHEELGDLSAVAKALGNRAGVYAALGRFAECVASGRASLRLRALAGDRTTSRVQHHNLAEGYLRLGRYEDSLRSGRLSLLAAIDNKDPGAESVALTHIQRAKRALGIGGHRQRQLFNAVMLQATRADHLGSLADGRNEQAITLRDEGGHAEAIRQHEAAIAITRRYHDRLHEALYLTDLARTRQIAGDPAGALEDFRLALSIADGLGARYVSARSLAGIAACTADPVEAGRWREVASAAFREMGVPPWGLPDDGARW</sequence>
<evidence type="ECO:0000256" key="5">
    <source>
        <dbReference type="PROSITE-ProRule" id="PRU01091"/>
    </source>
</evidence>
<keyword evidence="4" id="KW-0804">Transcription</keyword>
<dbReference type="Pfam" id="PF00486">
    <property type="entry name" value="Trans_reg_C"/>
    <property type="match status" value="1"/>
</dbReference>
<comment type="caution">
    <text evidence="7">The sequence shown here is derived from an EMBL/GenBank/DDBJ whole genome shotgun (WGS) entry which is preliminary data.</text>
</comment>
<dbReference type="InterPro" id="IPR051677">
    <property type="entry name" value="AfsR-DnrI-RedD_regulator"/>
</dbReference>
<dbReference type="PROSITE" id="PS51755">
    <property type="entry name" value="OMPR_PHOB"/>
    <property type="match status" value="1"/>
</dbReference>
<evidence type="ECO:0000256" key="1">
    <source>
        <dbReference type="ARBA" id="ARBA00005820"/>
    </source>
</evidence>
<dbReference type="PANTHER" id="PTHR35807">
    <property type="entry name" value="TRANSCRIPTIONAL REGULATOR REDD-RELATED"/>
    <property type="match status" value="1"/>
</dbReference>
<evidence type="ECO:0000256" key="4">
    <source>
        <dbReference type="ARBA" id="ARBA00023163"/>
    </source>
</evidence>
<evidence type="ECO:0000256" key="2">
    <source>
        <dbReference type="ARBA" id="ARBA00023015"/>
    </source>
</evidence>
<keyword evidence="3 5" id="KW-0238">DNA-binding</keyword>
<dbReference type="SUPFAM" id="SSF52540">
    <property type="entry name" value="P-loop containing nucleoside triphosphate hydrolases"/>
    <property type="match status" value="1"/>
</dbReference>
<dbReference type="Gene3D" id="1.25.40.10">
    <property type="entry name" value="Tetratricopeptide repeat domain"/>
    <property type="match status" value="3"/>
</dbReference>